<organism evidence="1 2">
    <name type="scientific">Bradyrhizobium erythrophlei</name>
    <dbReference type="NCBI Taxonomy" id="1437360"/>
    <lineage>
        <taxon>Bacteria</taxon>
        <taxon>Pseudomonadati</taxon>
        <taxon>Pseudomonadota</taxon>
        <taxon>Alphaproteobacteria</taxon>
        <taxon>Hyphomicrobiales</taxon>
        <taxon>Nitrobacteraceae</taxon>
        <taxon>Bradyrhizobium</taxon>
    </lineage>
</organism>
<reference evidence="1 2" key="1">
    <citation type="submission" date="2016-10" db="EMBL/GenBank/DDBJ databases">
        <authorList>
            <person name="de Groot N.N."/>
        </authorList>
    </citation>
    <scope>NUCLEOTIDE SEQUENCE [LARGE SCALE GENOMIC DNA]</scope>
    <source>
        <strain evidence="1 2">MT12</strain>
    </source>
</reference>
<protein>
    <submittedName>
        <fullName evidence="1">Uncharacterized protein</fullName>
    </submittedName>
</protein>
<accession>A0A1H4NSS8</accession>
<dbReference type="Proteomes" id="UP000198992">
    <property type="component" value="Unassembled WGS sequence"/>
</dbReference>
<name>A0A1H4NSS8_9BRAD</name>
<dbReference type="RefSeq" id="WP_092114304.1">
    <property type="nucleotide sequence ID" value="NZ_FNTH01000001.1"/>
</dbReference>
<dbReference type="AlphaFoldDB" id="A0A1H4NSS8"/>
<evidence type="ECO:0000313" key="2">
    <source>
        <dbReference type="Proteomes" id="UP000198992"/>
    </source>
</evidence>
<dbReference type="EMBL" id="FNTH01000001">
    <property type="protein sequence ID" value="SEB98283.1"/>
    <property type="molecule type" value="Genomic_DNA"/>
</dbReference>
<gene>
    <name evidence="1" type="ORF">SAMN05444164_0720</name>
</gene>
<evidence type="ECO:0000313" key="1">
    <source>
        <dbReference type="EMBL" id="SEB98283.1"/>
    </source>
</evidence>
<proteinExistence type="predicted"/>
<sequence>MKTARFWHYHKSGLVRIALRTGQTLHHSHGARTDEGWTRESNIFSFDGQTVTNEWCNDGADCDGRITRDGVCSCAADRLSAGYNDTENGARFPDWQIAETGQRDYSAEAAGY</sequence>